<keyword evidence="2" id="KW-0812">Transmembrane</keyword>
<evidence type="ECO:0000256" key="2">
    <source>
        <dbReference type="SAM" id="Phobius"/>
    </source>
</evidence>
<feature type="region of interest" description="Disordered" evidence="1">
    <location>
        <begin position="69"/>
        <end position="118"/>
    </location>
</feature>
<keyword evidence="5" id="KW-1185">Reference proteome</keyword>
<organism evidence="4 5">
    <name type="scientific">Mesobacillus persicus</name>
    <dbReference type="NCBI Taxonomy" id="930146"/>
    <lineage>
        <taxon>Bacteria</taxon>
        <taxon>Bacillati</taxon>
        <taxon>Bacillota</taxon>
        <taxon>Bacilli</taxon>
        <taxon>Bacillales</taxon>
        <taxon>Bacillaceae</taxon>
        <taxon>Mesobacillus</taxon>
    </lineage>
</organism>
<dbReference type="Proteomes" id="UP000198553">
    <property type="component" value="Unassembled WGS sequence"/>
</dbReference>
<accession>A0A1H7XBA7</accession>
<feature type="compositionally biased region" description="Acidic residues" evidence="1">
    <location>
        <begin position="86"/>
        <end position="98"/>
    </location>
</feature>
<feature type="transmembrane region" description="Helical" evidence="2">
    <location>
        <begin position="23"/>
        <end position="45"/>
    </location>
</feature>
<proteinExistence type="predicted"/>
<protein>
    <recommendedName>
        <fullName evidence="3">DUF1510 domain-containing protein</fullName>
    </recommendedName>
</protein>
<dbReference type="InterPro" id="IPR009988">
    <property type="entry name" value="DUF1510"/>
</dbReference>
<evidence type="ECO:0000313" key="4">
    <source>
        <dbReference type="EMBL" id="SEM31096.1"/>
    </source>
</evidence>
<dbReference type="STRING" id="930146.SAMN05192533_102131"/>
<dbReference type="AlphaFoldDB" id="A0A1H7XBA7"/>
<keyword evidence="2" id="KW-1133">Transmembrane helix</keyword>
<evidence type="ECO:0000256" key="1">
    <source>
        <dbReference type="SAM" id="MobiDB-lite"/>
    </source>
</evidence>
<dbReference type="Pfam" id="PF07423">
    <property type="entry name" value="DUF1510"/>
    <property type="match status" value="1"/>
</dbReference>
<evidence type="ECO:0000259" key="3">
    <source>
        <dbReference type="Pfam" id="PF07423"/>
    </source>
</evidence>
<reference evidence="5" key="1">
    <citation type="submission" date="2016-10" db="EMBL/GenBank/DDBJ databases">
        <authorList>
            <person name="Varghese N."/>
            <person name="Submissions S."/>
        </authorList>
    </citation>
    <scope>NUCLEOTIDE SEQUENCE [LARGE SCALE GENOMIC DNA]</scope>
    <source>
        <strain evidence="5">B48,IBRC-M 10115,DSM 25386,CECT 8001</strain>
    </source>
</reference>
<feature type="domain" description="DUF1510" evidence="3">
    <location>
        <begin position="120"/>
        <end position="212"/>
    </location>
</feature>
<dbReference type="OrthoDB" id="2168558at2"/>
<sequence>MNNDFENEASRAQKLAKRRKTNLILNSLITVVLLLIVFVTVKIFFGDSQSEAEKANTSVVVNKEVADKDVNVDSGNSEEQTKEVVDETPEGETEAETEDQAHSDPIVTEGGDSPDVKQTIIDPNWQPVGTSQTGEHVAVYDDTSIDWQEMLQALSQASGIAVDDMTVWHLRNNGSPQKAVGTVSGKGGPVKYRVAIDWVDGQGWKPVKLEELKLEE</sequence>
<dbReference type="EMBL" id="FOBW01000002">
    <property type="protein sequence ID" value="SEM31096.1"/>
    <property type="molecule type" value="Genomic_DNA"/>
</dbReference>
<keyword evidence="2" id="KW-0472">Membrane</keyword>
<name>A0A1H7XBA7_9BACI</name>
<evidence type="ECO:0000313" key="5">
    <source>
        <dbReference type="Proteomes" id="UP000198553"/>
    </source>
</evidence>
<gene>
    <name evidence="4" type="ORF">SAMN05192533_102131</name>
</gene>